<dbReference type="AlphaFoldDB" id="A0A090G1I2"/>
<evidence type="ECO:0000256" key="1">
    <source>
        <dbReference type="SAM" id="MobiDB-lite"/>
    </source>
</evidence>
<gene>
    <name evidence="2" type="ORF">MPL3365_20091</name>
</gene>
<name>A0A090G1I2_MESPL</name>
<dbReference type="Proteomes" id="UP000046122">
    <property type="component" value="Unassembled WGS sequence"/>
</dbReference>
<protein>
    <submittedName>
        <fullName evidence="2">Uncharacterized protein</fullName>
    </submittedName>
</protein>
<feature type="region of interest" description="Disordered" evidence="1">
    <location>
        <begin position="85"/>
        <end position="115"/>
    </location>
</feature>
<evidence type="ECO:0000313" key="3">
    <source>
        <dbReference type="Proteomes" id="UP000046122"/>
    </source>
</evidence>
<reference evidence="2 3" key="1">
    <citation type="submission" date="2014-08" db="EMBL/GenBank/DDBJ databases">
        <authorList>
            <person name="Moulin Lionel"/>
        </authorList>
    </citation>
    <scope>NUCLEOTIDE SEQUENCE [LARGE SCALE GENOMIC DNA]</scope>
</reference>
<organism evidence="2 3">
    <name type="scientific">Mesorhizobium plurifarium</name>
    <dbReference type="NCBI Taxonomy" id="69974"/>
    <lineage>
        <taxon>Bacteria</taxon>
        <taxon>Pseudomonadati</taxon>
        <taxon>Pseudomonadota</taxon>
        <taxon>Alphaproteobacteria</taxon>
        <taxon>Hyphomicrobiales</taxon>
        <taxon>Phyllobacteriaceae</taxon>
        <taxon>Mesorhizobium</taxon>
    </lineage>
</organism>
<sequence>MSANAPAAIKPAPKVSMKALVTQLRASGLPPRSAAMRDSATAGPVKLNGMVMAARQTDSSTSHLPAGPVLVIKVMDFPISGGVAGMPLTGGADRNDKIGRRHLRQNSIRSPVIPE</sequence>
<evidence type="ECO:0000313" key="2">
    <source>
        <dbReference type="EMBL" id="CDX54625.1"/>
    </source>
</evidence>
<accession>A0A090G1I2</accession>
<proteinExistence type="predicted"/>
<dbReference type="EMBL" id="CCNE01000012">
    <property type="protein sequence ID" value="CDX54625.1"/>
    <property type="molecule type" value="Genomic_DNA"/>
</dbReference>